<sequence length="140" mass="14961">MVNPGSTGPLSFHCREREPHALPSTLGGQWAGLSSKPQGPTPSLERAGQHERKITQNVNFLISLCWGFYSRKIGIAEILNIGKLSFKLAISVAVLFFDNDIVAVEVVLLILMLLLFDDEIGASARAAAGTLANADANSSV</sequence>
<evidence type="ECO:0000313" key="3">
    <source>
        <dbReference type="Proteomes" id="UP000583929"/>
    </source>
</evidence>
<dbReference type="EMBL" id="JAATIQ010000210">
    <property type="protein sequence ID" value="KAF4369967.1"/>
    <property type="molecule type" value="Genomic_DNA"/>
</dbReference>
<comment type="caution">
    <text evidence="1">The sequence shown here is derived from an EMBL/GenBank/DDBJ whole genome shotgun (WGS) entry which is preliminary data.</text>
</comment>
<evidence type="ECO:0000313" key="1">
    <source>
        <dbReference type="EMBL" id="KAF4369967.1"/>
    </source>
</evidence>
<dbReference type="AlphaFoldDB" id="A0A7J6FH66"/>
<name>A0A7J6FH66_CANSA</name>
<dbReference type="EMBL" id="JAATIQ010000072">
    <property type="protein sequence ID" value="KAF4388648.1"/>
    <property type="molecule type" value="Genomic_DNA"/>
</dbReference>
<gene>
    <name evidence="1" type="ORF">G4B88_016128</name>
    <name evidence="2" type="ORF">G4B88_018925</name>
</gene>
<accession>A0A7J6FH66</accession>
<dbReference type="Proteomes" id="UP000583929">
    <property type="component" value="Unassembled WGS sequence"/>
</dbReference>
<keyword evidence="3" id="KW-1185">Reference proteome</keyword>
<proteinExistence type="predicted"/>
<protein>
    <submittedName>
        <fullName evidence="1">Uncharacterized protein</fullName>
    </submittedName>
</protein>
<organism evidence="1 3">
    <name type="scientific">Cannabis sativa</name>
    <name type="common">Hemp</name>
    <name type="synonym">Marijuana</name>
    <dbReference type="NCBI Taxonomy" id="3483"/>
    <lineage>
        <taxon>Eukaryota</taxon>
        <taxon>Viridiplantae</taxon>
        <taxon>Streptophyta</taxon>
        <taxon>Embryophyta</taxon>
        <taxon>Tracheophyta</taxon>
        <taxon>Spermatophyta</taxon>
        <taxon>Magnoliopsida</taxon>
        <taxon>eudicotyledons</taxon>
        <taxon>Gunneridae</taxon>
        <taxon>Pentapetalae</taxon>
        <taxon>rosids</taxon>
        <taxon>fabids</taxon>
        <taxon>Rosales</taxon>
        <taxon>Cannabaceae</taxon>
        <taxon>Cannabis</taxon>
    </lineage>
</organism>
<evidence type="ECO:0000313" key="2">
    <source>
        <dbReference type="EMBL" id="KAF4388648.1"/>
    </source>
</evidence>
<reference evidence="1 3" key="1">
    <citation type="journal article" date="2020" name="bioRxiv">
        <title>Sequence and annotation of 42 cannabis genomes reveals extensive copy number variation in cannabinoid synthesis and pathogen resistance genes.</title>
        <authorList>
            <person name="Mckernan K.J."/>
            <person name="Helbert Y."/>
            <person name="Kane L.T."/>
            <person name="Ebling H."/>
            <person name="Zhang L."/>
            <person name="Liu B."/>
            <person name="Eaton Z."/>
            <person name="Mclaughlin S."/>
            <person name="Kingan S."/>
            <person name="Baybayan P."/>
            <person name="Concepcion G."/>
            <person name="Jordan M."/>
            <person name="Riva A."/>
            <person name="Barbazuk W."/>
            <person name="Harkins T."/>
        </authorList>
    </citation>
    <scope>NUCLEOTIDE SEQUENCE [LARGE SCALE GENOMIC DNA]</scope>
    <source>
        <strain evidence="3">cv. Jamaican Lion 4</strain>
        <strain evidence="1">Father</strain>
        <tissue evidence="1">Leaf</tissue>
    </source>
</reference>